<dbReference type="SUPFAM" id="SSF53218">
    <property type="entry name" value="Molybdenum cofactor biosynthesis proteins"/>
    <property type="match status" value="1"/>
</dbReference>
<dbReference type="PANTHER" id="PTHR13939:SF0">
    <property type="entry name" value="NMN AMIDOHYDROLASE-LIKE PROTEIN YFAY"/>
    <property type="match status" value="1"/>
</dbReference>
<dbReference type="SMART" id="SM00852">
    <property type="entry name" value="MoCF_biosynth"/>
    <property type="match status" value="1"/>
</dbReference>
<dbReference type="InterPro" id="IPR036653">
    <property type="entry name" value="CinA-like_C"/>
</dbReference>
<dbReference type="RefSeq" id="WP_155670063.1">
    <property type="nucleotide sequence ID" value="NZ_WOCA01000015.1"/>
</dbReference>
<dbReference type="NCBIfam" id="TIGR00177">
    <property type="entry name" value="molyb_syn"/>
    <property type="match status" value="1"/>
</dbReference>
<dbReference type="InterPro" id="IPR036425">
    <property type="entry name" value="MoaB/Mog-like_dom_sf"/>
</dbReference>
<dbReference type="NCBIfam" id="NF001813">
    <property type="entry name" value="PRK00549.1"/>
    <property type="match status" value="1"/>
</dbReference>
<dbReference type="PIRSF" id="PIRSF006728">
    <property type="entry name" value="CinA"/>
    <property type="match status" value="1"/>
</dbReference>
<dbReference type="Pfam" id="PF02464">
    <property type="entry name" value="CinA"/>
    <property type="match status" value="1"/>
</dbReference>
<dbReference type="NCBIfam" id="TIGR00199">
    <property type="entry name" value="PncC_domain"/>
    <property type="match status" value="1"/>
</dbReference>
<dbReference type="HAMAP" id="MF_00226_B">
    <property type="entry name" value="CinA_B"/>
    <property type="match status" value="1"/>
</dbReference>
<comment type="caution">
    <text evidence="3">The sequence shown here is derived from an EMBL/GenBank/DDBJ whole genome shotgun (WGS) entry which is preliminary data.</text>
</comment>
<dbReference type="EMBL" id="WOCA01000015">
    <property type="protein sequence ID" value="MUK89842.1"/>
    <property type="molecule type" value="Genomic_DNA"/>
</dbReference>
<dbReference type="InterPro" id="IPR050101">
    <property type="entry name" value="CinA"/>
</dbReference>
<dbReference type="PANTHER" id="PTHR13939">
    <property type="entry name" value="NICOTINAMIDE-NUCLEOTIDE AMIDOHYDROLASE PNCC"/>
    <property type="match status" value="1"/>
</dbReference>
<protein>
    <recommendedName>
        <fullName evidence="1">Putative competence-damage inducible protein</fullName>
    </recommendedName>
</protein>
<reference evidence="3 4" key="1">
    <citation type="submission" date="2019-11" db="EMBL/GenBank/DDBJ databases">
        <authorList>
            <person name="Li X."/>
        </authorList>
    </citation>
    <scope>NUCLEOTIDE SEQUENCE [LARGE SCALE GENOMIC DNA]</scope>
    <source>
        <strain evidence="3 4">L9</strain>
    </source>
</reference>
<accession>A0A6N8FJL5</accession>
<dbReference type="Gene3D" id="3.90.950.20">
    <property type="entry name" value="CinA-like"/>
    <property type="match status" value="1"/>
</dbReference>
<comment type="similarity">
    <text evidence="1">Belongs to the CinA family.</text>
</comment>
<name>A0A6N8FJL5_9BACI</name>
<keyword evidence="4" id="KW-1185">Reference proteome</keyword>
<dbReference type="InterPro" id="IPR041424">
    <property type="entry name" value="CinA_KH"/>
</dbReference>
<evidence type="ECO:0000259" key="2">
    <source>
        <dbReference type="SMART" id="SM00852"/>
    </source>
</evidence>
<evidence type="ECO:0000313" key="3">
    <source>
        <dbReference type="EMBL" id="MUK89842.1"/>
    </source>
</evidence>
<feature type="domain" description="MoaB/Mog" evidence="2">
    <location>
        <begin position="7"/>
        <end position="174"/>
    </location>
</feature>
<proteinExistence type="inferred from homology"/>
<sequence>MKQLNAEIIAVGTELLLGQIANTNAQWISEQLAAYGVNVFYHGVVGDNLKRVEETFQQAKGRSDLIIVTGGLGPTDDDLTREAFQTVSNLSMYEHKPSMDKISEYFRKQKSEMTINNRKQARVFTDSEVIENKVGMAPGMVVSMNEQKWIFLPGVPREMKQMMRDDVLPYIQELMGTSEMIKSTVLRFIGIGEAKLEHEISDIIQSQQNPTIAPLAQNEGVVIRLTAKGNSTEMVNNLLQQGKQNILDRVGKFYYGVNEETIECKIVSLLIENHKTIAAAESLTGGLFTERVISVNGASAVCPGGVVCYDTTVKTNVLGVHEDTIVTNGAVSKECALEMATNIRNLLKTDIGISFTGVAGPDAIEGKPVGTVYIAICSEGQTIIEKFTFQGNRDAIRRKTILKGFELLFNQLK</sequence>
<dbReference type="Gene3D" id="3.40.980.10">
    <property type="entry name" value="MoaB/Mog-like domain"/>
    <property type="match status" value="1"/>
</dbReference>
<dbReference type="Pfam" id="PF18146">
    <property type="entry name" value="CinA_KH"/>
    <property type="match status" value="1"/>
</dbReference>
<gene>
    <name evidence="1" type="primary">cinA</name>
    <name evidence="3" type="ORF">GMD78_15845</name>
</gene>
<dbReference type="SUPFAM" id="SSF142433">
    <property type="entry name" value="CinA-like"/>
    <property type="match status" value="1"/>
</dbReference>
<organism evidence="3 4">
    <name type="scientific">Ornithinibacillus caprae</name>
    <dbReference type="NCBI Taxonomy" id="2678566"/>
    <lineage>
        <taxon>Bacteria</taxon>
        <taxon>Bacillati</taxon>
        <taxon>Bacillota</taxon>
        <taxon>Bacilli</taxon>
        <taxon>Bacillales</taxon>
        <taxon>Bacillaceae</taxon>
        <taxon>Ornithinibacillus</taxon>
    </lineage>
</organism>
<dbReference type="Pfam" id="PF00994">
    <property type="entry name" value="MoCF_biosynth"/>
    <property type="match status" value="1"/>
</dbReference>
<dbReference type="AlphaFoldDB" id="A0A6N8FJL5"/>
<evidence type="ECO:0000256" key="1">
    <source>
        <dbReference type="HAMAP-Rule" id="MF_00226"/>
    </source>
</evidence>
<dbReference type="InterPro" id="IPR008135">
    <property type="entry name" value="Competence-induced_CinA"/>
</dbReference>
<dbReference type="CDD" id="cd00885">
    <property type="entry name" value="cinA"/>
    <property type="match status" value="1"/>
</dbReference>
<dbReference type="InterPro" id="IPR008136">
    <property type="entry name" value="CinA_C"/>
</dbReference>
<evidence type="ECO:0000313" key="4">
    <source>
        <dbReference type="Proteomes" id="UP000469125"/>
    </source>
</evidence>
<dbReference type="Proteomes" id="UP000469125">
    <property type="component" value="Unassembled WGS sequence"/>
</dbReference>
<dbReference type="Gene3D" id="3.30.70.2860">
    <property type="match status" value="1"/>
</dbReference>
<dbReference type="InterPro" id="IPR001453">
    <property type="entry name" value="MoaB/Mog_dom"/>
</dbReference>
<dbReference type="NCBIfam" id="TIGR00200">
    <property type="entry name" value="cinA_nterm"/>
    <property type="match status" value="1"/>
</dbReference>